<proteinExistence type="predicted"/>
<gene>
    <name evidence="1" type="ORF">PHPALM_28128</name>
</gene>
<protein>
    <recommendedName>
        <fullName evidence="3">Gag protein</fullName>
    </recommendedName>
</protein>
<evidence type="ECO:0000313" key="1">
    <source>
        <dbReference type="EMBL" id="POM62685.1"/>
    </source>
</evidence>
<dbReference type="InterPro" id="IPR021109">
    <property type="entry name" value="Peptidase_aspartic_dom_sf"/>
</dbReference>
<keyword evidence="2" id="KW-1185">Reference proteome</keyword>
<dbReference type="AlphaFoldDB" id="A0A2P4XAX2"/>
<organism evidence="1 2">
    <name type="scientific">Phytophthora palmivora</name>
    <dbReference type="NCBI Taxonomy" id="4796"/>
    <lineage>
        <taxon>Eukaryota</taxon>
        <taxon>Sar</taxon>
        <taxon>Stramenopiles</taxon>
        <taxon>Oomycota</taxon>
        <taxon>Peronosporomycetes</taxon>
        <taxon>Peronosporales</taxon>
        <taxon>Peronosporaceae</taxon>
        <taxon>Phytophthora</taxon>
    </lineage>
</organism>
<sequence length="132" mass="15257">MVGVRTAHEEQRRTARGTHEYLFRILIDSGVSTNFARRQTVAHNGYKFDDTMFTKDRGQASVRLADGTVVNAPGVRMDLAVKVEDFDSTETFLVLNMDKYHLILDMQWIEKTEPWIDWRGKAIGTSWPAEHW</sequence>
<accession>A0A2P4XAX2</accession>
<evidence type="ECO:0000313" key="2">
    <source>
        <dbReference type="Proteomes" id="UP000237271"/>
    </source>
</evidence>
<dbReference type="Gene3D" id="2.40.70.10">
    <property type="entry name" value="Acid Proteases"/>
    <property type="match status" value="1"/>
</dbReference>
<dbReference type="Proteomes" id="UP000237271">
    <property type="component" value="Unassembled WGS sequence"/>
</dbReference>
<dbReference type="CDD" id="cd00303">
    <property type="entry name" value="retropepsin_like"/>
    <property type="match status" value="1"/>
</dbReference>
<evidence type="ECO:0008006" key="3">
    <source>
        <dbReference type="Google" id="ProtNLM"/>
    </source>
</evidence>
<comment type="caution">
    <text evidence="1">The sequence shown here is derived from an EMBL/GenBank/DDBJ whole genome shotgun (WGS) entry which is preliminary data.</text>
</comment>
<name>A0A2P4XAX2_9STRA</name>
<reference evidence="1 2" key="1">
    <citation type="journal article" date="2017" name="Genome Biol. Evol.">
        <title>Phytophthora megakarya and P. palmivora, closely related causal agents of cacao black pod rot, underwent increases in genome sizes and gene numbers by different mechanisms.</title>
        <authorList>
            <person name="Ali S.S."/>
            <person name="Shao J."/>
            <person name="Lary D.J."/>
            <person name="Kronmiller B."/>
            <person name="Shen D."/>
            <person name="Strem M.D."/>
            <person name="Amoako-Attah I."/>
            <person name="Akrofi A.Y."/>
            <person name="Begoude B.A."/>
            <person name="Ten Hoopen G.M."/>
            <person name="Coulibaly K."/>
            <person name="Kebe B.I."/>
            <person name="Melnick R.L."/>
            <person name="Guiltinan M.J."/>
            <person name="Tyler B.M."/>
            <person name="Meinhardt L.W."/>
            <person name="Bailey B.A."/>
        </authorList>
    </citation>
    <scope>NUCLEOTIDE SEQUENCE [LARGE SCALE GENOMIC DNA]</scope>
    <source>
        <strain evidence="2">sbr112.9</strain>
    </source>
</reference>
<dbReference type="EMBL" id="NCKW01015515">
    <property type="protein sequence ID" value="POM62685.1"/>
    <property type="molecule type" value="Genomic_DNA"/>
</dbReference>